<dbReference type="Proteomes" id="UP001300692">
    <property type="component" value="Unassembled WGS sequence"/>
</dbReference>
<evidence type="ECO:0000256" key="5">
    <source>
        <dbReference type="ARBA" id="ARBA00023237"/>
    </source>
</evidence>
<dbReference type="Gene3D" id="1.25.40.390">
    <property type="match status" value="1"/>
</dbReference>
<keyword evidence="3 6" id="KW-0732">Signal</keyword>
<keyword evidence="5" id="KW-0998">Cell outer membrane</keyword>
<keyword evidence="4" id="KW-0472">Membrane</keyword>
<name>A0ABT3D0F0_9BACT</name>
<protein>
    <submittedName>
        <fullName evidence="8">RagB/SusD family nutrient uptake outer membrane protein</fullName>
    </submittedName>
</protein>
<evidence type="ECO:0000259" key="7">
    <source>
        <dbReference type="Pfam" id="PF07980"/>
    </source>
</evidence>
<evidence type="ECO:0000256" key="6">
    <source>
        <dbReference type="SAM" id="SignalP"/>
    </source>
</evidence>
<organism evidence="8 9">
    <name type="scientific">Reichenbachiella ulvae</name>
    <dbReference type="NCBI Taxonomy" id="2980104"/>
    <lineage>
        <taxon>Bacteria</taxon>
        <taxon>Pseudomonadati</taxon>
        <taxon>Bacteroidota</taxon>
        <taxon>Cytophagia</taxon>
        <taxon>Cytophagales</taxon>
        <taxon>Reichenbachiellaceae</taxon>
        <taxon>Reichenbachiella</taxon>
    </lineage>
</organism>
<reference evidence="8 9" key="1">
    <citation type="submission" date="2022-10" db="EMBL/GenBank/DDBJ databases">
        <title>Comparative genomics and taxonomic characterization of three novel marine species of genus Reichenbachiella exhibiting antioxidant and polysaccharide degradation activities.</title>
        <authorList>
            <person name="Muhammad N."/>
            <person name="Lee Y.-J."/>
            <person name="Ko J."/>
            <person name="Kim S.-G."/>
        </authorList>
    </citation>
    <scope>NUCLEOTIDE SEQUENCE [LARGE SCALE GENOMIC DNA]</scope>
    <source>
        <strain evidence="8 9">ABR2-5</strain>
    </source>
</reference>
<comment type="caution">
    <text evidence="8">The sequence shown here is derived from an EMBL/GenBank/DDBJ whole genome shotgun (WGS) entry which is preliminary data.</text>
</comment>
<dbReference type="RefSeq" id="WP_264140219.1">
    <property type="nucleotide sequence ID" value="NZ_JAOYOD010000001.1"/>
</dbReference>
<dbReference type="Pfam" id="PF07980">
    <property type="entry name" value="SusD_RagB"/>
    <property type="match status" value="1"/>
</dbReference>
<feature type="domain" description="RagB/SusD" evidence="7">
    <location>
        <begin position="374"/>
        <end position="516"/>
    </location>
</feature>
<dbReference type="EMBL" id="JAOYOD010000001">
    <property type="protein sequence ID" value="MCV9389296.1"/>
    <property type="molecule type" value="Genomic_DNA"/>
</dbReference>
<dbReference type="InterPro" id="IPR011990">
    <property type="entry name" value="TPR-like_helical_dom_sf"/>
</dbReference>
<dbReference type="InterPro" id="IPR012944">
    <property type="entry name" value="SusD_RagB_dom"/>
</dbReference>
<comment type="similarity">
    <text evidence="2">Belongs to the SusD family.</text>
</comment>
<accession>A0ABT3D0F0</accession>
<proteinExistence type="inferred from homology"/>
<feature type="signal peptide" evidence="6">
    <location>
        <begin position="1"/>
        <end position="19"/>
    </location>
</feature>
<evidence type="ECO:0000256" key="4">
    <source>
        <dbReference type="ARBA" id="ARBA00023136"/>
    </source>
</evidence>
<evidence type="ECO:0000313" key="8">
    <source>
        <dbReference type="EMBL" id="MCV9389296.1"/>
    </source>
</evidence>
<keyword evidence="9" id="KW-1185">Reference proteome</keyword>
<evidence type="ECO:0000256" key="3">
    <source>
        <dbReference type="ARBA" id="ARBA00022729"/>
    </source>
</evidence>
<gene>
    <name evidence="8" type="ORF">N7U62_21705</name>
</gene>
<evidence type="ECO:0000256" key="1">
    <source>
        <dbReference type="ARBA" id="ARBA00004442"/>
    </source>
</evidence>
<dbReference type="SUPFAM" id="SSF48452">
    <property type="entry name" value="TPR-like"/>
    <property type="match status" value="1"/>
</dbReference>
<comment type="subcellular location">
    <subcellularLocation>
        <location evidence="1">Cell outer membrane</location>
    </subcellularLocation>
</comment>
<evidence type="ECO:0000256" key="2">
    <source>
        <dbReference type="ARBA" id="ARBA00006275"/>
    </source>
</evidence>
<feature type="chain" id="PRO_5046114158" evidence="6">
    <location>
        <begin position="20"/>
        <end position="518"/>
    </location>
</feature>
<evidence type="ECO:0000313" key="9">
    <source>
        <dbReference type="Proteomes" id="UP001300692"/>
    </source>
</evidence>
<sequence>MKNKIYKISIGLLSIWFMAACTDLNPVFKDKIASENFFQTESDFEQATAACYGQLQTLSWFGYWFTTSQNSDETCTPSREGGGWDDGGTHRNMELHDVQPEQGWPINGVWNNMMSAIAVINSSINGLSAASADETVKSKYLAEMRTLRAYFYWLAIDLYGDIPLVLEAQDANDPMGNTPRSETVQFLLEELDWVLGQDIPEGYVSNPSWFPRVTKTTAKAIKAKILINAGVYTGTERYAETLDLLEEILNTDQESALYGGNYFDLFGVNNENRTDEFVFYADLSPTDMSTNYGNFWPHFSFHGALTQKYSMAGGPWGGISIENHFYQSFDANDQRREGILVGPQSFDDGSPLYEDPNAASPVQLDLNPVFPLRNAPANAGGRIAKWETDPTAINNRMHNGWPIIRHADLLLMAAECELRVNGTSAAADAYVNQVRARAFEPDMPLSNVTLDDVFDERGFELYTEGHRRMDQIRFDKWDIGDFAGDAEYNDASTTTVWPIPEFALNANKNLNQNDGYGN</sequence>
<dbReference type="PROSITE" id="PS51257">
    <property type="entry name" value="PROKAR_LIPOPROTEIN"/>
    <property type="match status" value="1"/>
</dbReference>